<keyword evidence="1" id="KW-1133">Transmembrane helix</keyword>
<name>A0A937X9F6_9BACT</name>
<protein>
    <submittedName>
        <fullName evidence="2">Acyl-CoA desaturase</fullName>
    </submittedName>
</protein>
<dbReference type="Proteomes" id="UP000703893">
    <property type="component" value="Unassembled WGS sequence"/>
</dbReference>
<sequence>MPIKFGVRSDFRKELHKKVYEYLDNCGKPIRAPLAMYRKTAILLAWLALAYTALVFISSSWWQALLSSALMAAAIAGIGFNIPHDAG</sequence>
<accession>A0A937X9F6</accession>
<comment type="caution">
    <text evidence="2">The sequence shown here is derived from an EMBL/GenBank/DDBJ whole genome shotgun (WGS) entry which is preliminary data.</text>
</comment>
<evidence type="ECO:0000313" key="3">
    <source>
        <dbReference type="Proteomes" id="UP000703893"/>
    </source>
</evidence>
<evidence type="ECO:0000256" key="1">
    <source>
        <dbReference type="SAM" id="Phobius"/>
    </source>
</evidence>
<proteinExistence type="predicted"/>
<keyword evidence="1" id="KW-0472">Membrane</keyword>
<keyword evidence="1" id="KW-0812">Transmembrane</keyword>
<dbReference type="AlphaFoldDB" id="A0A937X9F6"/>
<reference evidence="2 3" key="1">
    <citation type="submission" date="2019-03" db="EMBL/GenBank/DDBJ databases">
        <title>Lake Tanganyika Metagenome-Assembled Genomes (MAGs).</title>
        <authorList>
            <person name="Tran P."/>
        </authorList>
    </citation>
    <scope>NUCLEOTIDE SEQUENCE [LARGE SCALE GENOMIC DNA]</scope>
    <source>
        <strain evidence="2">K_DeepCast_65m_m2_236</strain>
    </source>
</reference>
<gene>
    <name evidence="2" type="ORF">FJZ00_12750</name>
</gene>
<feature type="transmembrane region" description="Helical" evidence="1">
    <location>
        <begin position="41"/>
        <end position="58"/>
    </location>
</feature>
<feature type="transmembrane region" description="Helical" evidence="1">
    <location>
        <begin position="64"/>
        <end position="82"/>
    </location>
</feature>
<feature type="non-terminal residue" evidence="2">
    <location>
        <position position="87"/>
    </location>
</feature>
<dbReference type="EMBL" id="VGJX01000822">
    <property type="protein sequence ID" value="MBM3276016.1"/>
    <property type="molecule type" value="Genomic_DNA"/>
</dbReference>
<organism evidence="2 3">
    <name type="scientific">Candidatus Tanganyikabacteria bacterium</name>
    <dbReference type="NCBI Taxonomy" id="2961651"/>
    <lineage>
        <taxon>Bacteria</taxon>
        <taxon>Bacillati</taxon>
        <taxon>Candidatus Sericytochromatia</taxon>
        <taxon>Candidatus Tanganyikabacteria</taxon>
    </lineage>
</organism>
<evidence type="ECO:0000313" key="2">
    <source>
        <dbReference type="EMBL" id="MBM3276016.1"/>
    </source>
</evidence>